<dbReference type="InterPro" id="IPR008964">
    <property type="entry name" value="Invasin/intimin_cell_adhesion"/>
</dbReference>
<feature type="chain" id="PRO_5047215037" evidence="2">
    <location>
        <begin position="33"/>
        <end position="551"/>
    </location>
</feature>
<evidence type="ECO:0000313" key="5">
    <source>
        <dbReference type="Proteomes" id="UP001524944"/>
    </source>
</evidence>
<dbReference type="PROSITE" id="PS00018">
    <property type="entry name" value="EF_HAND_1"/>
    <property type="match status" value="1"/>
</dbReference>
<evidence type="ECO:0000259" key="3">
    <source>
        <dbReference type="PROSITE" id="PS51766"/>
    </source>
</evidence>
<dbReference type="Pfam" id="PF02368">
    <property type="entry name" value="Big_2"/>
    <property type="match status" value="2"/>
</dbReference>
<feature type="signal peptide" evidence="2">
    <location>
        <begin position="1"/>
        <end position="32"/>
    </location>
</feature>
<protein>
    <submittedName>
        <fullName evidence="4">Ig-like domain-containing protein</fullName>
    </submittedName>
</protein>
<evidence type="ECO:0000256" key="2">
    <source>
        <dbReference type="SAM" id="SignalP"/>
    </source>
</evidence>
<dbReference type="InterPro" id="IPR036439">
    <property type="entry name" value="Dockerin_dom_sf"/>
</dbReference>
<dbReference type="SMART" id="SM00635">
    <property type="entry name" value="BID_2"/>
    <property type="match status" value="4"/>
</dbReference>
<dbReference type="SUPFAM" id="SSF63446">
    <property type="entry name" value="Type I dockerin domain"/>
    <property type="match status" value="1"/>
</dbReference>
<proteinExistence type="predicted"/>
<accession>A0ABT1Y584</accession>
<dbReference type="InterPro" id="IPR032812">
    <property type="entry name" value="SbsA_Ig"/>
</dbReference>
<dbReference type="EMBL" id="JANPWE010000003">
    <property type="protein sequence ID" value="MCR6545305.1"/>
    <property type="molecule type" value="Genomic_DNA"/>
</dbReference>
<dbReference type="Gene3D" id="2.60.40.1080">
    <property type="match status" value="4"/>
</dbReference>
<dbReference type="InterPro" id="IPR018247">
    <property type="entry name" value="EF_Hand_1_Ca_BS"/>
</dbReference>
<dbReference type="Proteomes" id="UP001524944">
    <property type="component" value="Unassembled WGS sequence"/>
</dbReference>
<comment type="caution">
    <text evidence="4">The sequence shown here is derived from an EMBL/GenBank/DDBJ whole genome shotgun (WGS) entry which is preliminary data.</text>
</comment>
<reference evidence="4 5" key="1">
    <citation type="submission" date="2022-08" db="EMBL/GenBank/DDBJ databases">
        <title>Proteogenomics of the novel Dehalobacterium formicoaceticum strain EZ94 highlights a key role of methyltransferases during anaerobic dichloromethane degradation.</title>
        <authorList>
            <person name="Wasmund K."/>
        </authorList>
    </citation>
    <scope>NUCLEOTIDE SEQUENCE [LARGE SCALE GENOMIC DNA]</scope>
    <source>
        <strain evidence="4 5">EZ94</strain>
    </source>
</reference>
<sequence length="551" mass="56929">MNLQPRKIRRNSVIAATLVMIMCLCFAGMALADQENPIPILLSTNPVNGAADVDINAAITLTWDENIKLNPQYGDENAFFDLLTLKEKGSSAFIDITLTASGDQLIVTPDEPLKENTEYKMVIPDQLVETTGYVSVYRNIESYTLDFSTGTAVEAGQVELTVTPASVTLEAGTSSALNVDATEGATINYASNNTAIATVAGGVISGIAPGNTTVDVTATLGESTKTVTVEVTVTEESTDELRLTVTPLSVTLEEGSTKTLTVNATTGATIAYVSNNTAVATVANRVITGVASGSTTVDVTATLGESTKTVTVNVTVTEEVQPELQLTVTPLNVNMEQGTTRDLTVTATAGATITYASADEEVATVAGGVITGVAAGTTTVDVTASMTGYEPKTVTVNVAVTEEATNELQLTVTPATKTLYVGETGQSFALTVAVVPADAVLTYATSDAGVVTVTDGTLTAVAEGVATITVTASKEGYDDVAKTVEVTVESVITGDVNLDGEVDILDVQTAINIAIGRTTPSALQIEAGDLNDDGKVNILDVVKLINLTQAE</sequence>
<keyword evidence="5" id="KW-1185">Reference proteome</keyword>
<dbReference type="InterPro" id="IPR003343">
    <property type="entry name" value="Big_2"/>
</dbReference>
<evidence type="ECO:0000313" key="4">
    <source>
        <dbReference type="EMBL" id="MCR6545305.1"/>
    </source>
</evidence>
<dbReference type="Gene3D" id="1.10.1330.10">
    <property type="entry name" value="Dockerin domain"/>
    <property type="match status" value="1"/>
</dbReference>
<dbReference type="CDD" id="cd14256">
    <property type="entry name" value="Dockerin_I"/>
    <property type="match status" value="1"/>
</dbReference>
<dbReference type="InterPro" id="IPR002105">
    <property type="entry name" value="Dockerin_1_rpt"/>
</dbReference>
<dbReference type="SUPFAM" id="SSF49373">
    <property type="entry name" value="Invasin/intimin cell-adhesion fragments"/>
    <property type="match status" value="2"/>
</dbReference>
<keyword evidence="1 2" id="KW-0732">Signal</keyword>
<name>A0ABT1Y584_9FIRM</name>
<evidence type="ECO:0000256" key="1">
    <source>
        <dbReference type="ARBA" id="ARBA00022729"/>
    </source>
</evidence>
<feature type="domain" description="Dockerin" evidence="3">
    <location>
        <begin position="489"/>
        <end position="551"/>
    </location>
</feature>
<dbReference type="Pfam" id="PF13205">
    <property type="entry name" value="Big_5"/>
    <property type="match status" value="1"/>
</dbReference>
<organism evidence="4 5">
    <name type="scientific">Dehalobacterium formicoaceticum</name>
    <dbReference type="NCBI Taxonomy" id="51515"/>
    <lineage>
        <taxon>Bacteria</taxon>
        <taxon>Bacillati</taxon>
        <taxon>Bacillota</taxon>
        <taxon>Clostridia</taxon>
        <taxon>Eubacteriales</taxon>
        <taxon>Peptococcaceae</taxon>
        <taxon>Dehalobacterium</taxon>
    </lineage>
</organism>
<dbReference type="Pfam" id="PF00404">
    <property type="entry name" value="Dockerin_1"/>
    <property type="match status" value="1"/>
</dbReference>
<gene>
    <name evidence="4" type="ORF">NVS47_07210</name>
</gene>
<dbReference type="PROSITE" id="PS51766">
    <property type="entry name" value="DOCKERIN"/>
    <property type="match status" value="1"/>
</dbReference>
<dbReference type="RefSeq" id="WP_257912967.1">
    <property type="nucleotide sequence ID" value="NZ_JANPWE010000003.1"/>
</dbReference>
<dbReference type="InterPro" id="IPR016134">
    <property type="entry name" value="Dockerin_dom"/>
</dbReference>